<dbReference type="PROSITE" id="PS50801">
    <property type="entry name" value="STAS"/>
    <property type="match status" value="1"/>
</dbReference>
<dbReference type="NCBIfam" id="TIGR00377">
    <property type="entry name" value="ant_ant_sig"/>
    <property type="match status" value="1"/>
</dbReference>
<comment type="caution">
    <text evidence="4">The sequence shown here is derived from an EMBL/GenBank/DDBJ whole genome shotgun (WGS) entry which is preliminary data.</text>
</comment>
<dbReference type="SUPFAM" id="SSF52091">
    <property type="entry name" value="SpoIIaa-like"/>
    <property type="match status" value="1"/>
</dbReference>
<evidence type="ECO:0000313" key="4">
    <source>
        <dbReference type="EMBL" id="TDP98145.1"/>
    </source>
</evidence>
<sequence length="174" mass="18146">MILPERSTSAAVPVAWRRGLGFHLHFTHREEDAMTGVLPSVSPDRRQAGAVPPGLRRGRAPLTVTAHPGVASAVVLTVCGEVDLYTSLVLRDGLLAHLPDTSARVVVDLTGVGFFAAAGIAILATARQAAVAAGIGFCVVANSRAVLLPLRITGLDRVLDLHPDLAHGLRCQSG</sequence>
<dbReference type="InterPro" id="IPR002645">
    <property type="entry name" value="STAS_dom"/>
</dbReference>
<dbReference type="InterPro" id="IPR003658">
    <property type="entry name" value="Anti-sigma_ant"/>
</dbReference>
<dbReference type="Pfam" id="PF01740">
    <property type="entry name" value="STAS"/>
    <property type="match status" value="1"/>
</dbReference>
<evidence type="ECO:0000256" key="1">
    <source>
        <dbReference type="ARBA" id="ARBA00009013"/>
    </source>
</evidence>
<dbReference type="OrthoDB" id="3688920at2"/>
<comment type="similarity">
    <text evidence="1 2">Belongs to the anti-sigma-factor antagonist family.</text>
</comment>
<dbReference type="GO" id="GO:0043856">
    <property type="term" value="F:anti-sigma factor antagonist activity"/>
    <property type="evidence" value="ECO:0007669"/>
    <property type="project" value="InterPro"/>
</dbReference>
<evidence type="ECO:0000313" key="5">
    <source>
        <dbReference type="Proteomes" id="UP000295444"/>
    </source>
</evidence>
<dbReference type="PANTHER" id="PTHR33495:SF2">
    <property type="entry name" value="ANTI-SIGMA FACTOR ANTAGONIST TM_1081-RELATED"/>
    <property type="match status" value="1"/>
</dbReference>
<accession>A0A4R6SG13</accession>
<proteinExistence type="inferred from homology"/>
<keyword evidence="5" id="KW-1185">Reference proteome</keyword>
<reference evidence="4 5" key="1">
    <citation type="submission" date="2019-03" db="EMBL/GenBank/DDBJ databases">
        <title>Genomic Encyclopedia of Type Strains, Phase IV (KMG-IV): sequencing the most valuable type-strain genomes for metagenomic binning, comparative biology and taxonomic classification.</title>
        <authorList>
            <person name="Goeker M."/>
        </authorList>
    </citation>
    <scope>NUCLEOTIDE SEQUENCE [LARGE SCALE GENOMIC DNA]</scope>
    <source>
        <strain evidence="4 5">DSM 45361</strain>
    </source>
</reference>
<organism evidence="4 5">
    <name type="scientific">Labedaea rhizosphaerae</name>
    <dbReference type="NCBI Taxonomy" id="598644"/>
    <lineage>
        <taxon>Bacteria</taxon>
        <taxon>Bacillati</taxon>
        <taxon>Actinomycetota</taxon>
        <taxon>Actinomycetes</taxon>
        <taxon>Pseudonocardiales</taxon>
        <taxon>Pseudonocardiaceae</taxon>
        <taxon>Labedaea</taxon>
    </lineage>
</organism>
<evidence type="ECO:0000259" key="3">
    <source>
        <dbReference type="PROSITE" id="PS50801"/>
    </source>
</evidence>
<dbReference type="InterPro" id="IPR036513">
    <property type="entry name" value="STAS_dom_sf"/>
</dbReference>
<dbReference type="Proteomes" id="UP000295444">
    <property type="component" value="Unassembled WGS sequence"/>
</dbReference>
<feature type="domain" description="STAS" evidence="3">
    <location>
        <begin position="74"/>
        <end position="174"/>
    </location>
</feature>
<name>A0A4R6SG13_LABRH</name>
<evidence type="ECO:0000256" key="2">
    <source>
        <dbReference type="RuleBase" id="RU003749"/>
    </source>
</evidence>
<dbReference type="AlphaFoldDB" id="A0A4R6SG13"/>
<protein>
    <recommendedName>
        <fullName evidence="2">Anti-sigma factor antagonist</fullName>
    </recommendedName>
</protein>
<dbReference type="Gene3D" id="3.30.750.24">
    <property type="entry name" value="STAS domain"/>
    <property type="match status" value="1"/>
</dbReference>
<gene>
    <name evidence="4" type="ORF">EV186_1031125</name>
</gene>
<dbReference type="PANTHER" id="PTHR33495">
    <property type="entry name" value="ANTI-SIGMA FACTOR ANTAGONIST TM_1081-RELATED-RELATED"/>
    <property type="match status" value="1"/>
</dbReference>
<dbReference type="CDD" id="cd07043">
    <property type="entry name" value="STAS_anti-anti-sigma_factors"/>
    <property type="match status" value="1"/>
</dbReference>
<dbReference type="EMBL" id="SNXZ01000003">
    <property type="protein sequence ID" value="TDP98145.1"/>
    <property type="molecule type" value="Genomic_DNA"/>
</dbReference>